<dbReference type="EMBL" id="MT141577">
    <property type="protein sequence ID" value="QJA67879.1"/>
    <property type="molecule type" value="Genomic_DNA"/>
</dbReference>
<feature type="domain" description="PD-(D/E)XK endonuclease-like" evidence="1">
    <location>
        <begin position="43"/>
        <end position="295"/>
    </location>
</feature>
<sequence>MNPICDRYDTSVKPCAHYAGDGLCRLRGNFRCIEYARRNEPMLSYSQIQSWTRCKRKWYLAQIVGLEPVELAGPLKRGGIASDVLDLVHTGDANPLAPIKKAYSIERESEDKVERDLAALEGVFTWYIGSEYAEMKGRTQYHWEWKEPDYPRLQGYLDLMYPNEDSIAYEFKYTGNPDNYSRFTLQDQLSAYFLGVPTLQRITLRAIQTPTLKPTKGESQNQYIERVLIDCKRQPKKYVTDTHYWRSEFDLEAYREKARWVAKEIVEACDRGEKGCYQNLNACYAPGQCEFLKVCEGGGAVSETLYRYKEKKEGNMEPRG</sequence>
<name>A0A6H1Z9D2_9ZZZZ</name>
<proteinExistence type="predicted"/>
<organism evidence="2">
    <name type="scientific">viral metagenome</name>
    <dbReference type="NCBI Taxonomy" id="1070528"/>
    <lineage>
        <taxon>unclassified sequences</taxon>
        <taxon>metagenomes</taxon>
        <taxon>organismal metagenomes</taxon>
    </lineage>
</organism>
<accession>A0A6H1Z9D2</accession>
<evidence type="ECO:0000313" key="3">
    <source>
        <dbReference type="EMBL" id="QJA67879.1"/>
    </source>
</evidence>
<evidence type="ECO:0000313" key="5">
    <source>
        <dbReference type="EMBL" id="QJI04529.1"/>
    </source>
</evidence>
<gene>
    <name evidence="5" type="ORF">MM415A00093_0022</name>
    <name evidence="3" type="ORF">MM415B00143_0030</name>
    <name evidence="2" type="ORF">TM448A00087_0081</name>
    <name evidence="4" type="ORF">TM448B00099_0065</name>
</gene>
<evidence type="ECO:0000313" key="4">
    <source>
        <dbReference type="EMBL" id="QJH93589.1"/>
    </source>
</evidence>
<dbReference type="AlphaFoldDB" id="A0A6H1Z9D2"/>
<dbReference type="InterPro" id="IPR038726">
    <property type="entry name" value="PDDEXK_AddAB-type"/>
</dbReference>
<evidence type="ECO:0000259" key="1">
    <source>
        <dbReference type="Pfam" id="PF12705"/>
    </source>
</evidence>
<dbReference type="EMBL" id="MT144589">
    <property type="protein sequence ID" value="QJH93589.1"/>
    <property type="molecule type" value="Genomic_DNA"/>
</dbReference>
<reference evidence="2" key="1">
    <citation type="submission" date="2020-03" db="EMBL/GenBank/DDBJ databases">
        <title>The deep terrestrial virosphere.</title>
        <authorList>
            <person name="Holmfeldt K."/>
            <person name="Nilsson E."/>
            <person name="Simone D."/>
            <person name="Lopez-Fernandez M."/>
            <person name="Wu X."/>
            <person name="de Brujin I."/>
            <person name="Lundin D."/>
            <person name="Andersson A."/>
            <person name="Bertilsson S."/>
            <person name="Dopson M."/>
        </authorList>
    </citation>
    <scope>NUCLEOTIDE SEQUENCE</scope>
    <source>
        <strain evidence="5">MM415A00093</strain>
        <strain evidence="3">MM415B00143</strain>
        <strain evidence="2">TM448A00087</strain>
        <strain evidence="4">TM448B00099</strain>
    </source>
</reference>
<protein>
    <submittedName>
        <fullName evidence="2">Putative PD-(D/E)XK nuclease superfamily protein</fullName>
    </submittedName>
</protein>
<dbReference type="EMBL" id="MT143973">
    <property type="protein sequence ID" value="QJA44148.1"/>
    <property type="molecule type" value="Genomic_DNA"/>
</dbReference>
<evidence type="ECO:0000313" key="2">
    <source>
        <dbReference type="EMBL" id="QJA44148.1"/>
    </source>
</evidence>
<dbReference type="Pfam" id="PF12705">
    <property type="entry name" value="PDDEXK_1"/>
    <property type="match status" value="1"/>
</dbReference>
<dbReference type="EMBL" id="MT145187">
    <property type="protein sequence ID" value="QJI04529.1"/>
    <property type="molecule type" value="Genomic_DNA"/>
</dbReference>